<feature type="compositionally biased region" description="Polar residues" evidence="1">
    <location>
        <begin position="74"/>
        <end position="87"/>
    </location>
</feature>
<gene>
    <name evidence="3" type="ORF">PXEA_LOCUS30168</name>
</gene>
<dbReference type="AlphaFoldDB" id="A0A448XH81"/>
<feature type="chain" id="PRO_5019349291" evidence="2">
    <location>
        <begin position="18"/>
        <end position="154"/>
    </location>
</feature>
<feature type="compositionally biased region" description="Polar residues" evidence="1">
    <location>
        <begin position="95"/>
        <end position="113"/>
    </location>
</feature>
<evidence type="ECO:0000256" key="2">
    <source>
        <dbReference type="SAM" id="SignalP"/>
    </source>
</evidence>
<accession>A0A448XH81</accession>
<evidence type="ECO:0000313" key="4">
    <source>
        <dbReference type="Proteomes" id="UP000784294"/>
    </source>
</evidence>
<dbReference type="EMBL" id="CAAALY010253017">
    <property type="protein sequence ID" value="VEL36728.1"/>
    <property type="molecule type" value="Genomic_DNA"/>
</dbReference>
<feature type="signal peptide" evidence="2">
    <location>
        <begin position="1"/>
        <end position="17"/>
    </location>
</feature>
<organism evidence="3 4">
    <name type="scientific">Protopolystoma xenopodis</name>
    <dbReference type="NCBI Taxonomy" id="117903"/>
    <lineage>
        <taxon>Eukaryota</taxon>
        <taxon>Metazoa</taxon>
        <taxon>Spiralia</taxon>
        <taxon>Lophotrochozoa</taxon>
        <taxon>Platyhelminthes</taxon>
        <taxon>Monogenea</taxon>
        <taxon>Polyopisthocotylea</taxon>
        <taxon>Polystomatidea</taxon>
        <taxon>Polystomatidae</taxon>
        <taxon>Protopolystoma</taxon>
    </lineage>
</organism>
<feature type="compositionally biased region" description="Low complexity" evidence="1">
    <location>
        <begin position="114"/>
        <end position="131"/>
    </location>
</feature>
<sequence>MITTFLNFIFVWNRAVPRNVAVGPQCKPLIRPLAVQEINKSLGPGQTVTSTFTLGGSASKPTCSTSTGIKTLTQNTQAASDISVPSSRQRDMAETNRQQTKSPRQSASTTSLMKSSTGTPSEKPPSSTSSSSRKRKRKNVNTCLKMSILLGYNY</sequence>
<dbReference type="Proteomes" id="UP000784294">
    <property type="component" value="Unassembled WGS sequence"/>
</dbReference>
<reference evidence="3" key="1">
    <citation type="submission" date="2018-11" db="EMBL/GenBank/DDBJ databases">
        <authorList>
            <consortium name="Pathogen Informatics"/>
        </authorList>
    </citation>
    <scope>NUCLEOTIDE SEQUENCE</scope>
</reference>
<evidence type="ECO:0000313" key="3">
    <source>
        <dbReference type="EMBL" id="VEL36728.1"/>
    </source>
</evidence>
<name>A0A448XH81_9PLAT</name>
<comment type="caution">
    <text evidence="3">The sequence shown here is derived from an EMBL/GenBank/DDBJ whole genome shotgun (WGS) entry which is preliminary data.</text>
</comment>
<feature type="region of interest" description="Disordered" evidence="1">
    <location>
        <begin position="74"/>
        <end position="142"/>
    </location>
</feature>
<evidence type="ECO:0000256" key="1">
    <source>
        <dbReference type="SAM" id="MobiDB-lite"/>
    </source>
</evidence>
<protein>
    <submittedName>
        <fullName evidence="3">Uncharacterized protein</fullName>
    </submittedName>
</protein>
<proteinExistence type="predicted"/>
<keyword evidence="2" id="KW-0732">Signal</keyword>
<keyword evidence="4" id="KW-1185">Reference proteome</keyword>